<dbReference type="EnsemblFungi" id="MAPG_01174T0">
    <property type="protein sequence ID" value="MAPG_01174T0"/>
    <property type="gene ID" value="MAPG_01174"/>
</dbReference>
<proteinExistence type="predicted"/>
<organism evidence="3 4">
    <name type="scientific">Magnaporthiopsis poae (strain ATCC 64411 / 73-15)</name>
    <name type="common">Kentucky bluegrass fungus</name>
    <name type="synonym">Magnaporthe poae</name>
    <dbReference type="NCBI Taxonomy" id="644358"/>
    <lineage>
        <taxon>Eukaryota</taxon>
        <taxon>Fungi</taxon>
        <taxon>Dikarya</taxon>
        <taxon>Ascomycota</taxon>
        <taxon>Pezizomycotina</taxon>
        <taxon>Sordariomycetes</taxon>
        <taxon>Sordariomycetidae</taxon>
        <taxon>Magnaporthales</taxon>
        <taxon>Magnaporthaceae</taxon>
        <taxon>Magnaporthiopsis</taxon>
    </lineage>
</organism>
<evidence type="ECO:0000313" key="4">
    <source>
        <dbReference type="Proteomes" id="UP000011715"/>
    </source>
</evidence>
<evidence type="ECO:0000313" key="3">
    <source>
        <dbReference type="EnsemblFungi" id="MAPG_01174T0"/>
    </source>
</evidence>
<reference evidence="3" key="4">
    <citation type="journal article" date="2015" name="G3 (Bethesda)">
        <title>Genome sequences of three phytopathogenic species of the Magnaporthaceae family of fungi.</title>
        <authorList>
            <person name="Okagaki L.H."/>
            <person name="Nunes C.C."/>
            <person name="Sailsbery J."/>
            <person name="Clay B."/>
            <person name="Brown D."/>
            <person name="John T."/>
            <person name="Oh Y."/>
            <person name="Young N."/>
            <person name="Fitzgerald M."/>
            <person name="Haas B.J."/>
            <person name="Zeng Q."/>
            <person name="Young S."/>
            <person name="Adiconis X."/>
            <person name="Fan L."/>
            <person name="Levin J.Z."/>
            <person name="Mitchell T.K."/>
            <person name="Okubara P.A."/>
            <person name="Farman M.L."/>
            <person name="Kohn L.M."/>
            <person name="Birren B."/>
            <person name="Ma L.-J."/>
            <person name="Dean R.A."/>
        </authorList>
    </citation>
    <scope>NUCLEOTIDE SEQUENCE</scope>
    <source>
        <strain evidence="3">ATCC 64411 / 73-15</strain>
    </source>
</reference>
<sequence length="191" mass="19985">MPQAARLGGVYITAVVRRRIISLPLGEGVQVMQTGNIYDSKSFLPRSLDYLSFGGWSAALPRAPCGFDAPDWFLAVLVRTVTCVCAGAGAFLFGLLVWNRNASCLCRIVDGEVERMYILPNGKISSSTAGVVSGRPIDVYGGSVVATVAFYKAVRPFLPKVDGGSLSASKGGGLAASGGNCEAEMGLQADE</sequence>
<dbReference type="EMBL" id="ADBL01000278">
    <property type="status" value="NOT_ANNOTATED_CDS"/>
    <property type="molecule type" value="Genomic_DNA"/>
</dbReference>
<keyword evidence="1" id="KW-0812">Transmembrane</keyword>
<protein>
    <submittedName>
        <fullName evidence="2 3">Uncharacterized protein</fullName>
    </submittedName>
</protein>
<reference evidence="4" key="1">
    <citation type="submission" date="2010-05" db="EMBL/GenBank/DDBJ databases">
        <title>The genome sequence of Magnaporthe poae strain ATCC 64411.</title>
        <authorList>
            <person name="Ma L.-J."/>
            <person name="Dead R."/>
            <person name="Young S."/>
            <person name="Zeng Q."/>
            <person name="Koehrsen M."/>
            <person name="Alvarado L."/>
            <person name="Berlin A."/>
            <person name="Chapman S.B."/>
            <person name="Chen Z."/>
            <person name="Freedman E."/>
            <person name="Gellesch M."/>
            <person name="Goldberg J."/>
            <person name="Griggs A."/>
            <person name="Gujja S."/>
            <person name="Heilman E.R."/>
            <person name="Heiman D."/>
            <person name="Hepburn T."/>
            <person name="Howarth C."/>
            <person name="Jen D."/>
            <person name="Larson L."/>
            <person name="Mehta T."/>
            <person name="Neiman D."/>
            <person name="Pearson M."/>
            <person name="Roberts A."/>
            <person name="Saif S."/>
            <person name="Shea T."/>
            <person name="Shenoy N."/>
            <person name="Sisk P."/>
            <person name="Stolte C."/>
            <person name="Sykes S."/>
            <person name="Walk T."/>
            <person name="White J."/>
            <person name="Yandava C."/>
            <person name="Haas B."/>
            <person name="Nusbaum C."/>
            <person name="Birren B."/>
        </authorList>
    </citation>
    <scope>NUCLEOTIDE SEQUENCE [LARGE SCALE GENOMIC DNA]</scope>
    <source>
        <strain evidence="4">ATCC 64411 / 73-15</strain>
    </source>
</reference>
<name>A0A0C4DN02_MAGP6</name>
<keyword evidence="1" id="KW-0472">Membrane</keyword>
<feature type="transmembrane region" description="Helical" evidence="1">
    <location>
        <begin position="72"/>
        <end position="98"/>
    </location>
</feature>
<reference evidence="2" key="2">
    <citation type="submission" date="2010-05" db="EMBL/GenBank/DDBJ databases">
        <title>The Genome Sequence of Magnaporthe poae strain ATCC 64411.</title>
        <authorList>
            <consortium name="The Broad Institute Genome Sequencing Platform"/>
            <consortium name="Broad Institute Genome Sequencing Center for Infectious Disease"/>
            <person name="Ma L.-J."/>
            <person name="Dead R."/>
            <person name="Young S."/>
            <person name="Zeng Q."/>
            <person name="Koehrsen M."/>
            <person name="Alvarado L."/>
            <person name="Berlin A."/>
            <person name="Chapman S.B."/>
            <person name="Chen Z."/>
            <person name="Freedman E."/>
            <person name="Gellesch M."/>
            <person name="Goldberg J."/>
            <person name="Griggs A."/>
            <person name="Gujja S."/>
            <person name="Heilman E.R."/>
            <person name="Heiman D."/>
            <person name="Hepburn T."/>
            <person name="Howarth C."/>
            <person name="Jen D."/>
            <person name="Larson L."/>
            <person name="Mehta T."/>
            <person name="Neiman D."/>
            <person name="Pearson M."/>
            <person name="Roberts A."/>
            <person name="Saif S."/>
            <person name="Shea T."/>
            <person name="Shenoy N."/>
            <person name="Sisk P."/>
            <person name="Stolte C."/>
            <person name="Sykes S."/>
            <person name="Walk T."/>
            <person name="White J."/>
            <person name="Yandava C."/>
            <person name="Haas B."/>
            <person name="Nusbaum C."/>
            <person name="Birren B."/>
        </authorList>
    </citation>
    <scope>NUCLEOTIDE SEQUENCE</scope>
    <source>
        <strain evidence="2">ATCC 64411</strain>
    </source>
</reference>
<keyword evidence="4" id="KW-1185">Reference proteome</keyword>
<accession>A0A0C4DN02</accession>
<dbReference type="Proteomes" id="UP000011715">
    <property type="component" value="Unassembled WGS sequence"/>
</dbReference>
<reference evidence="3" key="5">
    <citation type="submission" date="2015-06" db="UniProtKB">
        <authorList>
            <consortium name="EnsemblFungi"/>
        </authorList>
    </citation>
    <scope>IDENTIFICATION</scope>
    <source>
        <strain evidence="3">ATCC 64411</strain>
    </source>
</reference>
<dbReference type="VEuPathDB" id="FungiDB:MAPG_01174"/>
<evidence type="ECO:0000256" key="1">
    <source>
        <dbReference type="SAM" id="Phobius"/>
    </source>
</evidence>
<gene>
    <name evidence="2" type="ORF">MAPG_01174</name>
</gene>
<dbReference type="EMBL" id="GL876966">
    <property type="protein sequence ID" value="KLU82097.1"/>
    <property type="molecule type" value="Genomic_DNA"/>
</dbReference>
<keyword evidence="1" id="KW-1133">Transmembrane helix</keyword>
<dbReference type="AlphaFoldDB" id="A0A0C4DN02"/>
<reference evidence="2" key="3">
    <citation type="submission" date="2011-03" db="EMBL/GenBank/DDBJ databases">
        <title>Annotation of Magnaporthe poae ATCC 64411.</title>
        <authorList>
            <person name="Ma L.-J."/>
            <person name="Dead R."/>
            <person name="Young S.K."/>
            <person name="Zeng Q."/>
            <person name="Gargeya S."/>
            <person name="Fitzgerald M."/>
            <person name="Haas B."/>
            <person name="Abouelleil A."/>
            <person name="Alvarado L."/>
            <person name="Arachchi H.M."/>
            <person name="Berlin A."/>
            <person name="Brown A."/>
            <person name="Chapman S.B."/>
            <person name="Chen Z."/>
            <person name="Dunbar C."/>
            <person name="Freedman E."/>
            <person name="Gearin G."/>
            <person name="Gellesch M."/>
            <person name="Goldberg J."/>
            <person name="Griggs A."/>
            <person name="Gujja S."/>
            <person name="Heiman D."/>
            <person name="Howarth C."/>
            <person name="Larson L."/>
            <person name="Lui A."/>
            <person name="MacDonald P.J.P."/>
            <person name="Mehta T."/>
            <person name="Montmayeur A."/>
            <person name="Murphy C."/>
            <person name="Neiman D."/>
            <person name="Pearson M."/>
            <person name="Priest M."/>
            <person name="Roberts A."/>
            <person name="Saif S."/>
            <person name="Shea T."/>
            <person name="Shenoy N."/>
            <person name="Sisk P."/>
            <person name="Stolte C."/>
            <person name="Sykes S."/>
            <person name="Yandava C."/>
            <person name="Wortman J."/>
            <person name="Nusbaum C."/>
            <person name="Birren B."/>
        </authorList>
    </citation>
    <scope>NUCLEOTIDE SEQUENCE</scope>
    <source>
        <strain evidence="2">ATCC 64411</strain>
    </source>
</reference>
<evidence type="ECO:0000313" key="2">
    <source>
        <dbReference type="EMBL" id="KLU82097.1"/>
    </source>
</evidence>